<evidence type="ECO:0000259" key="3">
    <source>
        <dbReference type="PROSITE" id="PS50966"/>
    </source>
</evidence>
<dbReference type="EMBL" id="PGCJ01000855">
    <property type="protein sequence ID" value="PLW17140.1"/>
    <property type="molecule type" value="Genomic_DNA"/>
</dbReference>
<keyword evidence="5" id="KW-1185">Reference proteome</keyword>
<keyword evidence="1" id="KW-0479">Metal-binding</keyword>
<proteinExistence type="predicted"/>
<sequence length="141" mass="15611">MQYTVKTSMVTLTCKMQLANCSCPHFTHFGSACKHLYYINCTHGIPVVERDVLPLPAGSSNPLPPGRLDRSQIDLTVEDSETEAQDDNSDIKVLKSTLPSGKVIEVYRPPQRPKQLFGRDSSADEPVLKRPQATNTPTNDI</sequence>
<dbReference type="PROSITE" id="PS51257">
    <property type="entry name" value="PROKAR_LIPOPROTEIN"/>
    <property type="match status" value="1"/>
</dbReference>
<dbReference type="Proteomes" id="UP000235388">
    <property type="component" value="Unassembled WGS sequence"/>
</dbReference>
<evidence type="ECO:0000256" key="1">
    <source>
        <dbReference type="PROSITE-ProRule" id="PRU00325"/>
    </source>
</evidence>
<evidence type="ECO:0000313" key="4">
    <source>
        <dbReference type="EMBL" id="PLW17140.1"/>
    </source>
</evidence>
<keyword evidence="1" id="KW-0862">Zinc</keyword>
<accession>A0A2N5SV86</accession>
<gene>
    <name evidence="4" type="ORF">PCANC_11783</name>
</gene>
<evidence type="ECO:0000313" key="5">
    <source>
        <dbReference type="Proteomes" id="UP000235388"/>
    </source>
</evidence>
<dbReference type="PROSITE" id="PS50966">
    <property type="entry name" value="ZF_SWIM"/>
    <property type="match status" value="1"/>
</dbReference>
<reference evidence="4 5" key="1">
    <citation type="submission" date="2017-11" db="EMBL/GenBank/DDBJ databases">
        <title>De novo assembly and phasing of dikaryotic genomes from two isolates of Puccinia coronata f. sp. avenae, the causal agent of oat crown rust.</title>
        <authorList>
            <person name="Miller M.E."/>
            <person name="Zhang Y."/>
            <person name="Omidvar V."/>
            <person name="Sperschneider J."/>
            <person name="Schwessinger B."/>
            <person name="Raley C."/>
            <person name="Palmer J.M."/>
            <person name="Garnica D."/>
            <person name="Upadhyaya N."/>
            <person name="Rathjen J."/>
            <person name="Taylor J.M."/>
            <person name="Park R.F."/>
            <person name="Dodds P.N."/>
            <person name="Hirsch C.D."/>
            <person name="Kianian S.F."/>
            <person name="Figueroa M."/>
        </authorList>
    </citation>
    <scope>NUCLEOTIDE SEQUENCE [LARGE SCALE GENOMIC DNA]</scope>
    <source>
        <strain evidence="4">12NC29</strain>
    </source>
</reference>
<protein>
    <recommendedName>
        <fullName evidence="3">SWIM-type domain-containing protein</fullName>
    </recommendedName>
</protein>
<dbReference type="GO" id="GO:0008270">
    <property type="term" value="F:zinc ion binding"/>
    <property type="evidence" value="ECO:0007669"/>
    <property type="project" value="UniProtKB-KW"/>
</dbReference>
<organism evidence="4 5">
    <name type="scientific">Puccinia coronata f. sp. avenae</name>
    <dbReference type="NCBI Taxonomy" id="200324"/>
    <lineage>
        <taxon>Eukaryota</taxon>
        <taxon>Fungi</taxon>
        <taxon>Dikarya</taxon>
        <taxon>Basidiomycota</taxon>
        <taxon>Pucciniomycotina</taxon>
        <taxon>Pucciniomycetes</taxon>
        <taxon>Pucciniales</taxon>
        <taxon>Pucciniaceae</taxon>
        <taxon>Puccinia</taxon>
    </lineage>
</organism>
<feature type="compositionally biased region" description="Polar residues" evidence="2">
    <location>
        <begin position="132"/>
        <end position="141"/>
    </location>
</feature>
<name>A0A2N5SV86_9BASI</name>
<keyword evidence="1" id="KW-0863">Zinc-finger</keyword>
<evidence type="ECO:0000256" key="2">
    <source>
        <dbReference type="SAM" id="MobiDB-lite"/>
    </source>
</evidence>
<feature type="domain" description="SWIM-type" evidence="3">
    <location>
        <begin position="3"/>
        <end position="44"/>
    </location>
</feature>
<dbReference type="InterPro" id="IPR007527">
    <property type="entry name" value="Znf_SWIM"/>
</dbReference>
<dbReference type="AlphaFoldDB" id="A0A2N5SV86"/>
<comment type="caution">
    <text evidence="4">The sequence shown here is derived from an EMBL/GenBank/DDBJ whole genome shotgun (WGS) entry which is preliminary data.</text>
</comment>
<feature type="region of interest" description="Disordered" evidence="2">
    <location>
        <begin position="104"/>
        <end position="141"/>
    </location>
</feature>